<proteinExistence type="predicted"/>
<name>A0A371BHL1_9SPHN</name>
<feature type="domain" description="Cytochrome c oxidase subunit IV bacterial aa3 type" evidence="2">
    <location>
        <begin position="2"/>
        <end position="36"/>
    </location>
</feature>
<keyword evidence="4" id="KW-1185">Reference proteome</keyword>
<gene>
    <name evidence="3" type="ORF">DXH95_06300</name>
</gene>
<accession>A0A371BHL1</accession>
<keyword evidence="1" id="KW-1133">Transmembrane helix</keyword>
<dbReference type="Pfam" id="PF07835">
    <property type="entry name" value="COX4_pro_2"/>
    <property type="match status" value="1"/>
</dbReference>
<organism evidence="3 4">
    <name type="scientific">Sphingorhabdus pulchriflava</name>
    <dbReference type="NCBI Taxonomy" id="2292257"/>
    <lineage>
        <taxon>Bacteria</taxon>
        <taxon>Pseudomonadati</taxon>
        <taxon>Pseudomonadota</taxon>
        <taxon>Alphaproteobacteria</taxon>
        <taxon>Sphingomonadales</taxon>
        <taxon>Sphingomonadaceae</taxon>
        <taxon>Sphingorhabdus</taxon>
    </lineage>
</organism>
<dbReference type="EMBL" id="QRGP01000001">
    <property type="protein sequence ID" value="RDV06997.1"/>
    <property type="molecule type" value="Genomic_DNA"/>
</dbReference>
<dbReference type="AlphaFoldDB" id="A0A371BHL1"/>
<reference evidence="4" key="1">
    <citation type="submission" date="2018-08" db="EMBL/GenBank/DDBJ databases">
        <authorList>
            <person name="Kim S.-J."/>
            <person name="Jung G.-Y."/>
        </authorList>
    </citation>
    <scope>NUCLEOTIDE SEQUENCE [LARGE SCALE GENOMIC DNA]</scope>
    <source>
        <strain evidence="4">GY_G</strain>
    </source>
</reference>
<feature type="transmembrane region" description="Helical" evidence="1">
    <location>
        <begin position="20"/>
        <end position="39"/>
    </location>
</feature>
<dbReference type="Proteomes" id="UP000263833">
    <property type="component" value="Unassembled WGS sequence"/>
</dbReference>
<evidence type="ECO:0000256" key="1">
    <source>
        <dbReference type="SAM" id="Phobius"/>
    </source>
</evidence>
<evidence type="ECO:0000313" key="3">
    <source>
        <dbReference type="EMBL" id="RDV06997.1"/>
    </source>
</evidence>
<keyword evidence="1" id="KW-0472">Membrane</keyword>
<protein>
    <submittedName>
        <fullName evidence="3">Aa3-type cytochrome c oxidase subunit IV</fullName>
    </submittedName>
</protein>
<dbReference type="Gene3D" id="1.20.5.160">
    <property type="entry name" value="Bacterial aa3 type cytochrome c oxidase subunit IV"/>
    <property type="match status" value="1"/>
</dbReference>
<evidence type="ECO:0000313" key="4">
    <source>
        <dbReference type="Proteomes" id="UP000263833"/>
    </source>
</evidence>
<dbReference type="InterPro" id="IPR036596">
    <property type="entry name" value="Cyt-C_aa3_sf"/>
</dbReference>
<dbReference type="InterPro" id="IPR012422">
    <property type="entry name" value="Cyt_c_oxidase_su4_bac-aa3"/>
</dbReference>
<sequence length="40" mass="4178">MAGNQDIRAASETYTGFLSLLKWGTIAAVIVTAIVVLVIA</sequence>
<evidence type="ECO:0000259" key="2">
    <source>
        <dbReference type="Pfam" id="PF07835"/>
    </source>
</evidence>
<dbReference type="SUPFAM" id="SSF81469">
    <property type="entry name" value="Bacterial aa3 type cytochrome c oxidase subunit IV"/>
    <property type="match status" value="1"/>
</dbReference>
<keyword evidence="1" id="KW-0812">Transmembrane</keyword>
<dbReference type="RefSeq" id="WP_115548544.1">
    <property type="nucleotide sequence ID" value="NZ_QRGP01000001.1"/>
</dbReference>
<comment type="caution">
    <text evidence="3">The sequence shown here is derived from an EMBL/GenBank/DDBJ whole genome shotgun (WGS) entry which is preliminary data.</text>
</comment>